<evidence type="ECO:0000259" key="4">
    <source>
        <dbReference type="Pfam" id="PF05368"/>
    </source>
</evidence>
<dbReference type="Gene3D" id="3.90.25.10">
    <property type="entry name" value="UDP-galactose 4-epimerase, domain 1"/>
    <property type="match status" value="1"/>
</dbReference>
<dbReference type="RefSeq" id="XP_020116679.1">
    <property type="nucleotide sequence ID" value="XM_020263291.1"/>
</dbReference>
<evidence type="ECO:0000256" key="2">
    <source>
        <dbReference type="ARBA" id="ARBA00022857"/>
    </source>
</evidence>
<proteinExistence type="inferred from homology"/>
<accession>A0A225AHL1</accession>
<dbReference type="GeneID" id="31007843"/>
<dbReference type="InterPro" id="IPR036291">
    <property type="entry name" value="NAD(P)-bd_dom_sf"/>
</dbReference>
<dbReference type="SUPFAM" id="SSF51735">
    <property type="entry name" value="NAD(P)-binding Rossmann-fold domains"/>
    <property type="match status" value="1"/>
</dbReference>
<dbReference type="Gene3D" id="3.40.50.720">
    <property type="entry name" value="NAD(P)-binding Rossmann-like Domain"/>
    <property type="match status" value="1"/>
</dbReference>
<feature type="coiled-coil region" evidence="3">
    <location>
        <begin position="985"/>
        <end position="1044"/>
    </location>
</feature>
<evidence type="ECO:0000256" key="1">
    <source>
        <dbReference type="ARBA" id="ARBA00006328"/>
    </source>
</evidence>
<feature type="domain" description="NmrA-like" evidence="4">
    <location>
        <begin position="402"/>
        <end position="690"/>
    </location>
</feature>
<keyword evidence="2" id="KW-0521">NADP</keyword>
<dbReference type="CDD" id="cd05251">
    <property type="entry name" value="NmrA_like_SDR_a"/>
    <property type="match status" value="1"/>
</dbReference>
<dbReference type="OrthoDB" id="3358371at2759"/>
<keyword evidence="3" id="KW-0175">Coiled coil</keyword>
<dbReference type="Pfam" id="PF05368">
    <property type="entry name" value="NmrA"/>
    <property type="match status" value="1"/>
</dbReference>
<keyword evidence="6" id="KW-1185">Reference proteome</keyword>
<dbReference type="PANTHER" id="PTHR42748:SF11">
    <property type="entry name" value="NMRA-LIKE DOMAIN-CONTAINING PROTEIN"/>
    <property type="match status" value="1"/>
</dbReference>
<dbReference type="PANTHER" id="PTHR42748">
    <property type="entry name" value="NITROGEN METABOLITE REPRESSION PROTEIN NMRA FAMILY MEMBER"/>
    <property type="match status" value="1"/>
</dbReference>
<evidence type="ECO:0000313" key="5">
    <source>
        <dbReference type="EMBL" id="OKL56558.1"/>
    </source>
</evidence>
<dbReference type="STRING" id="1441469.A0A225AHL1"/>
<organism evidence="5 6">
    <name type="scientific">Talaromyces atroroseus</name>
    <dbReference type="NCBI Taxonomy" id="1441469"/>
    <lineage>
        <taxon>Eukaryota</taxon>
        <taxon>Fungi</taxon>
        <taxon>Dikarya</taxon>
        <taxon>Ascomycota</taxon>
        <taxon>Pezizomycotina</taxon>
        <taxon>Eurotiomycetes</taxon>
        <taxon>Eurotiomycetidae</taxon>
        <taxon>Eurotiales</taxon>
        <taxon>Trichocomaceae</taxon>
        <taxon>Talaromyces</taxon>
        <taxon>Talaromyces sect. Trachyspermi</taxon>
    </lineage>
</organism>
<dbReference type="EMBL" id="LFMY01000014">
    <property type="protein sequence ID" value="OKL56558.1"/>
    <property type="molecule type" value="Genomic_DNA"/>
</dbReference>
<name>A0A225AHL1_TALAT</name>
<gene>
    <name evidence="5" type="ORF">UA08_08087</name>
</gene>
<sequence length="1148" mass="129804">MTFCGDDRAMNTLDGLPVELKMSVLEQIPDISSIRSLALASSRYYTVCSQHMFNLLLRQYNGEVEISEALVALHSEGVIAEDPRNRDKIIELLDCRRRGTREGKKYKHDSFSIDEIIKLFKLHKAAIYLMDDFSTRIEEPPWWKPAGHPTWKSLDLKFSHTERARFFRAFYRLQTWHCIFGEPECFSFSLALRIETPYRPSYNEWEDMTFSHEEAWRLICGSIPPWDVEEMLCLFQYMKQRYIRIYREILAVLLHLDRDSASSSPLESSYLASSLGAAFENTCKRRANNLREVLAARLHEVSGLKMEAKLPLLSPADRYERDDIAEVLQRWGEGKPLHRDLWRQNALPHVFRALLVSVPPSASIKWPIPTQYEHATLSEVIFYASLILSRVILHILFTYQMSKILTVFGATGNQGGSIANYVIADPVLSKEYSVRAVTRNTEQLAAKALSAKGIEVVEGDLDDVASIQTALRDAHTVFATTATIYDGRTKEREVRQGRSVADAAVAAGVKYLIWSTLSAPTIESKGKYARVDSFDCKYEVEQYIRSLPIKSAFFAPASFMQNFSTNMAPHHMSDGTFAVANILRPESKLPLIDTENDTGKYVGAILAEPEKFKGQILSAATNFYSMEEIVQTMSRVSGKMVKYNQIPVEVFEGFLPPEAADCLIEMLLYIEEFGYYGNIRNQTKAERERLIVIPLAQLAESGHDRTSWNPATKRAIFTPASFRLYANILILCTTLVFIKMVSALKLVSPHAKDIDIPTSSWPANLTVNHPAATSIVYPDVNTEHGRFEITHMVALHSSNQIVPKWDGVAEKTIFKLQKMDLDWGAVECFECKGRRGKVPSTETTLFITVYDMPPITMPLVTFLVEIYDIARCRVEMRAADVGRYAGTVTRKYKEQAYLSPGSRISFGEGLKTPVEGTIGGIVELYDDSGVHRDTCALTCHSYLPSHNVTPDTNMNIGPGPQQHPLQNYGIIRCAYPSEIVWQDWFEQVSDDLRCVNRQIKEIEEEMNTREEHADKMLDSLRTHLADLKSQNEQLDQTLERITSADCSIGTVCAFSGNRVIQNHHLDWALIALDEDTQACLKDANTIPNVVPWAFGKIRSPDRLDYLRPGLTVFKAQYPDFTGGTVNATKSYVRFRAGGEGDQTIETTE</sequence>
<reference evidence="5 6" key="1">
    <citation type="submission" date="2015-06" db="EMBL/GenBank/DDBJ databases">
        <title>Talaromyces atroroseus IBT 11181 draft genome.</title>
        <authorList>
            <person name="Rasmussen K.B."/>
            <person name="Rasmussen S."/>
            <person name="Petersen B."/>
            <person name="Sicheritz-Ponten T."/>
            <person name="Mortensen U.H."/>
            <person name="Thrane U."/>
        </authorList>
    </citation>
    <scope>NUCLEOTIDE SEQUENCE [LARGE SCALE GENOMIC DNA]</scope>
    <source>
        <strain evidence="5 6">IBT 11181</strain>
    </source>
</reference>
<dbReference type="Proteomes" id="UP000214365">
    <property type="component" value="Unassembled WGS sequence"/>
</dbReference>
<dbReference type="GO" id="GO:0005634">
    <property type="term" value="C:nucleus"/>
    <property type="evidence" value="ECO:0007669"/>
    <property type="project" value="TreeGrafter"/>
</dbReference>
<comment type="similarity">
    <text evidence="1">Belongs to the NmrA-type oxidoreductase family.</text>
</comment>
<protein>
    <recommendedName>
        <fullName evidence="4">NmrA-like domain-containing protein</fullName>
    </recommendedName>
</protein>
<dbReference type="InterPro" id="IPR051164">
    <property type="entry name" value="NmrA-like_oxidored"/>
</dbReference>
<evidence type="ECO:0000256" key="3">
    <source>
        <dbReference type="SAM" id="Coils"/>
    </source>
</evidence>
<dbReference type="InterPro" id="IPR008030">
    <property type="entry name" value="NmrA-like"/>
</dbReference>
<comment type="caution">
    <text evidence="5">The sequence shown here is derived from an EMBL/GenBank/DDBJ whole genome shotgun (WGS) entry which is preliminary data.</text>
</comment>
<evidence type="ECO:0000313" key="6">
    <source>
        <dbReference type="Proteomes" id="UP000214365"/>
    </source>
</evidence>
<dbReference type="AlphaFoldDB" id="A0A225AHL1"/>